<evidence type="ECO:0000313" key="8">
    <source>
        <dbReference type="EMBL" id="CAF0849585.1"/>
    </source>
</evidence>
<feature type="domain" description="SH3" evidence="7">
    <location>
        <begin position="928"/>
        <end position="989"/>
    </location>
</feature>
<feature type="repeat" description="WD" evidence="5">
    <location>
        <begin position="509"/>
        <end position="543"/>
    </location>
</feature>
<evidence type="ECO:0000313" key="10">
    <source>
        <dbReference type="Proteomes" id="UP000663864"/>
    </source>
</evidence>
<evidence type="ECO:0000256" key="4">
    <source>
        <dbReference type="PROSITE-ProRule" id="PRU00192"/>
    </source>
</evidence>
<feature type="compositionally biased region" description="Basic and acidic residues" evidence="6">
    <location>
        <begin position="126"/>
        <end position="137"/>
    </location>
</feature>
<feature type="compositionally biased region" description="Basic and acidic residues" evidence="6">
    <location>
        <begin position="1"/>
        <end position="27"/>
    </location>
</feature>
<dbReference type="InterPro" id="IPR001452">
    <property type="entry name" value="SH3_domain"/>
</dbReference>
<dbReference type="SUPFAM" id="SSF50978">
    <property type="entry name" value="WD40 repeat-like"/>
    <property type="match status" value="1"/>
</dbReference>
<dbReference type="PROSITE" id="PS50294">
    <property type="entry name" value="WD_REPEATS_REGION"/>
    <property type="match status" value="3"/>
</dbReference>
<dbReference type="SMART" id="SM00320">
    <property type="entry name" value="WD40"/>
    <property type="match status" value="7"/>
</dbReference>
<evidence type="ECO:0000256" key="6">
    <source>
        <dbReference type="SAM" id="MobiDB-lite"/>
    </source>
</evidence>
<dbReference type="Pfam" id="PF00400">
    <property type="entry name" value="WD40"/>
    <property type="match status" value="4"/>
</dbReference>
<feature type="compositionally biased region" description="Basic residues" evidence="6">
    <location>
        <begin position="58"/>
        <end position="68"/>
    </location>
</feature>
<evidence type="ECO:0000256" key="5">
    <source>
        <dbReference type="PROSITE-ProRule" id="PRU00221"/>
    </source>
</evidence>
<dbReference type="Gene3D" id="2.30.30.40">
    <property type="entry name" value="SH3 Domains"/>
    <property type="match status" value="1"/>
</dbReference>
<dbReference type="InterPro" id="IPR019775">
    <property type="entry name" value="WD40_repeat_CS"/>
</dbReference>
<dbReference type="EMBL" id="CAJNOT010000120">
    <property type="protein sequence ID" value="CAF0849585.1"/>
    <property type="molecule type" value="Genomic_DNA"/>
</dbReference>
<dbReference type="Proteomes" id="UP000663864">
    <property type="component" value="Unassembled WGS sequence"/>
</dbReference>
<dbReference type="InterPro" id="IPR036322">
    <property type="entry name" value="WD40_repeat_dom_sf"/>
</dbReference>
<keyword evidence="2 5" id="KW-0853">WD repeat</keyword>
<dbReference type="InterPro" id="IPR036028">
    <property type="entry name" value="SH3-like_dom_sf"/>
</dbReference>
<accession>A0A813WD32</accession>
<gene>
    <name evidence="9" type="ORF">SEV965_LOCUS5653</name>
    <name evidence="8" type="ORF">ZHD862_LOCUS4803</name>
</gene>
<dbReference type="AlphaFoldDB" id="A0A813WD32"/>
<dbReference type="Gene3D" id="2.130.10.10">
    <property type="entry name" value="YVTN repeat-like/Quinoprotein amine dehydrogenase"/>
    <property type="match status" value="1"/>
</dbReference>
<proteinExistence type="predicted"/>
<keyword evidence="1 4" id="KW-0728">SH3 domain</keyword>
<feature type="repeat" description="WD" evidence="5">
    <location>
        <begin position="466"/>
        <end position="500"/>
    </location>
</feature>
<dbReference type="InterPro" id="IPR015943">
    <property type="entry name" value="WD40/YVTN_repeat-like_dom_sf"/>
</dbReference>
<feature type="compositionally biased region" description="Basic and acidic residues" evidence="6">
    <location>
        <begin position="48"/>
        <end position="57"/>
    </location>
</feature>
<keyword evidence="3" id="KW-0677">Repeat</keyword>
<dbReference type="PROSITE" id="PS00678">
    <property type="entry name" value="WD_REPEATS_1"/>
    <property type="match status" value="1"/>
</dbReference>
<dbReference type="PROSITE" id="PS50002">
    <property type="entry name" value="SH3"/>
    <property type="match status" value="1"/>
</dbReference>
<evidence type="ECO:0000256" key="3">
    <source>
        <dbReference type="ARBA" id="ARBA00022737"/>
    </source>
</evidence>
<sequence length="1032" mass="118529">MNKSDSHDSGIEYHSHSERLIKDDSVSRARRARRQSRTNSATTNANETRIEVPETHLRRPASHHRRKPSPKDSVVPPLDNSTTVTVENETKPIRKKKTFKIREGEEIEMTVKKRSNSQKKKRRAKSKESHSDAEARIDPNKDKILGIFIHRTDRLRTDLRLRHPFVRVHLIDLNTRSYVRKIDPNRSVLHYHNINDQTSDYIQPISTQPYDFIKNRSTIPSWEDMLIIDEDYSYFTTVQQHNIVVFFEILEYLSNEKYSNDRSATFPIAWAFLKIVGSRNTLNTERMVRLQLWQPLLQQYSSTATPDVVLWFNHLHREKYPSTLYVTIKPLNSRGHYHPGIRSIVDGDIKGIRERYDQLQKEIVDSNLLGASEHLADNQLTAKNNQTMGPLQRVAQLPPRWQKLPNSKCKIPTELLLSLNTSERGCSSIRFSHNGYFLACAEVNKLQQNNLISIFEIPHDQRVTVFMGHLQMIYDLDWSRTDRYLASASADSSVKIWNFEETQRKPWRTLAHPSYVYCVRFHPLSEDIIVTAGYDKIIRIWTLGRKHGTIVRTMPEHLGYISSLSFNPDGTQLASVDSIGAIKIWHGLPNETSTSRISADSWSSYLNLEFDELKNIPLNSVTYSPGDNFLLVSARDNLIVLIDIRTKTISRRYIGAFNLQDRIRSTFSTCGSLVFAGSEDGQVHCWHTYDGKLLYSYKNLNYTQPVIDIQFHPLDNLLAMCSIGTLHQVYVFQHTFVGADIEARPLSRQYTTKGGLSTTPTTSMILSDNEQKPLVTMKDRYDSSARPTTSVSDTERSILKTRVDSGEDELRPSIGSKNETRNRRLAVVKKKLDEMDDFINSKSKTNRHRDSITDYGGGHLMSRSTERDISPYQGRRNIPTSGYISDSGRPPIVSPLRNLTSPDLFVPISNRTDDDDNNTNIYRKPPISSNQIMYATTNYKGQRPEELSFSKNDKIKILNRESHLLWYAEHIPTGTRGYVSPNRVHISAKESYSHIQKSNISNADINSISDIPRLDNSSRRSQQKSVKFDSSD</sequence>
<feature type="region of interest" description="Disordered" evidence="6">
    <location>
        <begin position="780"/>
        <end position="819"/>
    </location>
</feature>
<dbReference type="SUPFAM" id="SSF50044">
    <property type="entry name" value="SH3-domain"/>
    <property type="match status" value="1"/>
</dbReference>
<name>A0A813WD32_9BILA</name>
<feature type="region of interest" description="Disordered" evidence="6">
    <location>
        <begin position="1011"/>
        <end position="1032"/>
    </location>
</feature>
<feature type="repeat" description="WD" evidence="5">
    <location>
        <begin position="554"/>
        <end position="585"/>
    </location>
</feature>
<evidence type="ECO:0000256" key="2">
    <source>
        <dbReference type="ARBA" id="ARBA00022574"/>
    </source>
</evidence>
<dbReference type="InterPro" id="IPR001680">
    <property type="entry name" value="WD40_rpt"/>
</dbReference>
<protein>
    <recommendedName>
        <fullName evidence="7">SH3 domain-containing protein</fullName>
    </recommendedName>
</protein>
<evidence type="ECO:0000256" key="1">
    <source>
        <dbReference type="ARBA" id="ARBA00022443"/>
    </source>
</evidence>
<dbReference type="PROSITE" id="PS50082">
    <property type="entry name" value="WD_REPEATS_2"/>
    <property type="match status" value="3"/>
</dbReference>
<dbReference type="PANTHER" id="PTHR44499">
    <property type="entry name" value="JOUBERIN"/>
    <property type="match status" value="1"/>
</dbReference>
<organism evidence="8 10">
    <name type="scientific">Rotaria sordida</name>
    <dbReference type="NCBI Taxonomy" id="392033"/>
    <lineage>
        <taxon>Eukaryota</taxon>
        <taxon>Metazoa</taxon>
        <taxon>Spiralia</taxon>
        <taxon>Gnathifera</taxon>
        <taxon>Rotifera</taxon>
        <taxon>Eurotatoria</taxon>
        <taxon>Bdelloidea</taxon>
        <taxon>Philodinida</taxon>
        <taxon>Philodinidae</taxon>
        <taxon>Rotaria</taxon>
    </lineage>
</organism>
<dbReference type="SMART" id="SM00326">
    <property type="entry name" value="SH3"/>
    <property type="match status" value="1"/>
</dbReference>
<dbReference type="Pfam" id="PF00018">
    <property type="entry name" value="SH3_1"/>
    <property type="match status" value="1"/>
</dbReference>
<dbReference type="EMBL" id="CAJNOU010000175">
    <property type="protein sequence ID" value="CAF0901360.1"/>
    <property type="molecule type" value="Genomic_DNA"/>
</dbReference>
<feature type="compositionally biased region" description="Basic residues" evidence="6">
    <location>
        <begin position="112"/>
        <end position="125"/>
    </location>
</feature>
<dbReference type="GO" id="GO:0044458">
    <property type="term" value="P:motile cilium assembly"/>
    <property type="evidence" value="ECO:0007669"/>
    <property type="project" value="TreeGrafter"/>
</dbReference>
<comment type="caution">
    <text evidence="8">The sequence shown here is derived from an EMBL/GenBank/DDBJ whole genome shotgun (WGS) entry which is preliminary data.</text>
</comment>
<reference evidence="8" key="1">
    <citation type="submission" date="2021-02" db="EMBL/GenBank/DDBJ databases">
        <authorList>
            <person name="Nowell W R."/>
        </authorList>
    </citation>
    <scope>NUCLEOTIDE SEQUENCE</scope>
</reference>
<evidence type="ECO:0000313" key="9">
    <source>
        <dbReference type="EMBL" id="CAF0901360.1"/>
    </source>
</evidence>
<dbReference type="InterPro" id="IPR052803">
    <property type="entry name" value="Cilium-Associated_Jouberin"/>
</dbReference>
<feature type="compositionally biased region" description="Basic and acidic residues" evidence="6">
    <location>
        <begin position="793"/>
        <end position="811"/>
    </location>
</feature>
<feature type="region of interest" description="Disordered" evidence="6">
    <location>
        <begin position="1"/>
        <end position="137"/>
    </location>
</feature>
<evidence type="ECO:0000259" key="7">
    <source>
        <dbReference type="PROSITE" id="PS50002"/>
    </source>
</evidence>
<dbReference type="GO" id="GO:0036064">
    <property type="term" value="C:ciliary basal body"/>
    <property type="evidence" value="ECO:0007669"/>
    <property type="project" value="TreeGrafter"/>
</dbReference>
<dbReference type="Proteomes" id="UP000663889">
    <property type="component" value="Unassembled WGS sequence"/>
</dbReference>
<dbReference type="PANTHER" id="PTHR44499:SF1">
    <property type="entry name" value="JOUBERIN"/>
    <property type="match status" value="1"/>
</dbReference>
<feature type="region of interest" description="Disordered" evidence="6">
    <location>
        <begin position="844"/>
        <end position="899"/>
    </location>
</feature>